<dbReference type="Pfam" id="PF01702">
    <property type="entry name" value="TGT"/>
    <property type="match status" value="1"/>
</dbReference>
<accession>G3BMR6</accession>
<dbReference type="InterPro" id="IPR002616">
    <property type="entry name" value="tRNA_ribo_trans-like"/>
</dbReference>
<dbReference type="PANTHER" id="PTHR46499:SF1">
    <property type="entry name" value="QUEUINE TRNA-RIBOSYLTRANSFERASE"/>
    <property type="match status" value="1"/>
</dbReference>
<feature type="active site" description="Nucleophile" evidence="7">
    <location>
        <position position="268"/>
    </location>
</feature>
<proteinExistence type="inferred from homology"/>
<dbReference type="FunFam" id="3.20.20.105:FF:000001">
    <property type="entry name" value="Queuine tRNA-ribosyltransferase"/>
    <property type="match status" value="1"/>
</dbReference>
<evidence type="ECO:0000313" key="9">
    <source>
        <dbReference type="EMBL" id="ADM95051.1"/>
    </source>
</evidence>
<evidence type="ECO:0000256" key="3">
    <source>
        <dbReference type="ARBA" id="ARBA00022679"/>
    </source>
</evidence>
<evidence type="ECO:0000256" key="4">
    <source>
        <dbReference type="ARBA" id="ARBA00022694"/>
    </source>
</evidence>
<feature type="binding site" evidence="7">
    <location>
        <position position="337"/>
    </location>
    <ligand>
        <name>Zn(2+)</name>
        <dbReference type="ChEBI" id="CHEBI:29105"/>
    </ligand>
</feature>
<sequence length="372" mass="42393">MSFKFKIIKEINKANNKARVGIMETAHGVVETPVFMPVGTQATIKGILPKEIKELGFSIILCNAYHLFLRPGHALISKSGGLHKFMGWDKVILSDSGGFQVFSLGKINKINDDGVVFQSYINGTRHFINTEKAMEIQMALGSDIAMVFDQCVPFPSNRYETQLAANRTYQWAKECRKYHNRKDQTLFGIIQGGLFPDIRRENTFKLRDLDFPGYALGGLSVGEPKPLMYEMIETVIPLLPTEKPRYLMGVGAPESILEGVIRGIDMFDCVLPTRNGRNGCLFTHNGKISITNAQYKDDLEPLDQFCHCYTCQNFSRAYLRHLYKAQEMLAPILGTIHNLYFMSQLMKNIRKAILENRLESFKREFYNNYLSQ</sequence>
<comment type="cofactor">
    <cofactor evidence="7">
        <name>Zn(2+)</name>
        <dbReference type="ChEBI" id="CHEBI:29105"/>
    </cofactor>
    <text evidence="7">Binds 1 zinc ion per subunit.</text>
</comment>
<evidence type="ECO:0000256" key="5">
    <source>
        <dbReference type="ARBA" id="ARBA00022785"/>
    </source>
</evidence>
<feature type="domain" description="tRNA-guanine(15) transglycosylase-like" evidence="8">
    <location>
        <begin position="17"/>
        <end position="369"/>
    </location>
</feature>
<evidence type="ECO:0000256" key="6">
    <source>
        <dbReference type="ARBA" id="ARBA00050112"/>
    </source>
</evidence>
<dbReference type="InterPro" id="IPR050076">
    <property type="entry name" value="ArchSynthase1/Queuine_TRR"/>
</dbReference>
<evidence type="ECO:0000256" key="7">
    <source>
        <dbReference type="HAMAP-Rule" id="MF_00168"/>
    </source>
</evidence>
<name>G3BMR6_9BACT</name>
<protein>
    <recommendedName>
        <fullName evidence="7">Queuine tRNA-ribosyltransferase</fullName>
        <ecNumber evidence="7">2.4.2.29</ecNumber>
    </recommendedName>
    <alternativeName>
        <fullName evidence="7">Guanine insertion enzyme</fullName>
    </alternativeName>
    <alternativeName>
        <fullName evidence="7">tRNA-guanine transglycosylase</fullName>
    </alternativeName>
</protein>
<dbReference type="UniPathway" id="UPA00392"/>
<dbReference type="NCBIfam" id="TIGR00449">
    <property type="entry name" value="tgt_general"/>
    <property type="match status" value="1"/>
</dbReference>
<feature type="binding site" evidence="7">
    <location>
        <position position="218"/>
    </location>
    <ligand>
        <name>substrate</name>
    </ligand>
</feature>
<evidence type="ECO:0000256" key="2">
    <source>
        <dbReference type="ARBA" id="ARBA00022676"/>
    </source>
</evidence>
<feature type="binding site" evidence="7">
    <location>
        <position position="149"/>
    </location>
    <ligand>
        <name>substrate</name>
    </ligand>
</feature>
<dbReference type="GO" id="GO:0005829">
    <property type="term" value="C:cytosol"/>
    <property type="evidence" value="ECO:0007669"/>
    <property type="project" value="TreeGrafter"/>
</dbReference>
<keyword evidence="3 7" id="KW-0808">Transferase</keyword>
<keyword evidence="4 7" id="KW-0819">tRNA processing</keyword>
<dbReference type="GO" id="GO:0008616">
    <property type="term" value="P:tRNA queuosine(34) biosynthetic process"/>
    <property type="evidence" value="ECO:0007669"/>
    <property type="project" value="UniProtKB-UniRule"/>
</dbReference>
<evidence type="ECO:0000259" key="8">
    <source>
        <dbReference type="Pfam" id="PF01702"/>
    </source>
</evidence>
<reference evidence="9" key="1">
    <citation type="submission" date="2009-11" db="EMBL/GenBank/DDBJ databases">
        <title>Microbial diversity profiles of fluids from low-temperature petroleum reservoirs with and without exogenous water perturbation.</title>
        <authorList>
            <person name="Pham V.D."/>
            <person name="Hnatow L.L."/>
            <person name="Zhang S."/>
            <person name="Fallon R.D."/>
            <person name="DeLong E.F."/>
            <person name="Keeler S.J."/>
        </authorList>
    </citation>
    <scope>NUCLEOTIDE SEQUENCE</scope>
</reference>
<dbReference type="AlphaFoldDB" id="G3BMR6"/>
<dbReference type="HAMAP" id="MF_00168">
    <property type="entry name" value="Q_tRNA_Tgt"/>
    <property type="match status" value="1"/>
</dbReference>
<dbReference type="GO" id="GO:0046872">
    <property type="term" value="F:metal ion binding"/>
    <property type="evidence" value="ECO:0007669"/>
    <property type="project" value="UniProtKB-KW"/>
</dbReference>
<comment type="pathway">
    <text evidence="1 7">tRNA modification; tRNA-queuosine biosynthesis.</text>
</comment>
<keyword evidence="7" id="KW-0862">Zinc</keyword>
<feature type="region of interest" description="RNA binding" evidence="7">
    <location>
        <begin position="249"/>
        <end position="255"/>
    </location>
</feature>
<keyword evidence="2 7" id="KW-0328">Glycosyltransferase</keyword>
<dbReference type="InterPro" id="IPR036511">
    <property type="entry name" value="TGT-like_sf"/>
</dbReference>
<dbReference type="InterPro" id="IPR004803">
    <property type="entry name" value="TGT"/>
</dbReference>
<feature type="binding site" evidence="7">
    <location>
        <begin position="95"/>
        <end position="99"/>
    </location>
    <ligand>
        <name>substrate</name>
    </ligand>
</feature>
<feature type="region of interest" description="RNA binding; important for wobble base 34 recognition" evidence="7">
    <location>
        <begin position="273"/>
        <end position="277"/>
    </location>
</feature>
<keyword evidence="5 7" id="KW-0671">Queuosine biosynthesis</keyword>
<organism evidence="9">
    <name type="scientific">uncultured Atribacterota bacterium</name>
    <dbReference type="NCBI Taxonomy" id="263865"/>
    <lineage>
        <taxon>Bacteria</taxon>
        <taxon>Pseudomonadati</taxon>
        <taxon>Atribacterota</taxon>
        <taxon>environmental samples</taxon>
    </lineage>
</organism>
<comment type="function">
    <text evidence="7">Catalyzes the base-exchange of a guanine (G) residue with the queuine precursor 7-aminomethyl-7-deazaguanine (PreQ1) at position 34 (anticodon wobble position) in tRNAs with GU(N) anticodons (tRNA-Asp, -Asn, -His and -Tyr). Catalysis occurs through a double-displacement mechanism. The nucleophile active site attacks the C1' of nucleotide 34 to detach the guanine base from the RNA, forming a covalent enzyme-RNA intermediate. The proton acceptor active site deprotonates the incoming PreQ1, allowing a nucleophilic attack on the C1' of the ribose to form the product. After dissociation, two additional enzymatic reactions on the tRNA convert PreQ1 to queuine (Q), resulting in the hypermodified nucleoside queuosine (7-(((4,5-cis-dihydroxy-2-cyclopenten-1-yl)amino)methyl)-7-deazaguanosine).</text>
</comment>
<feature type="binding site" evidence="7">
    <location>
        <position position="191"/>
    </location>
    <ligand>
        <name>substrate</name>
    </ligand>
</feature>
<feature type="active site" description="Proton acceptor" evidence="7">
    <location>
        <position position="95"/>
    </location>
</feature>
<dbReference type="PANTHER" id="PTHR46499">
    <property type="entry name" value="QUEUINE TRNA-RIBOSYLTRANSFERASE"/>
    <property type="match status" value="1"/>
</dbReference>
<comment type="similarity">
    <text evidence="7">Belongs to the queuine tRNA-ribosyltransferase family.</text>
</comment>
<dbReference type="SUPFAM" id="SSF51713">
    <property type="entry name" value="tRNA-guanine transglycosylase"/>
    <property type="match status" value="1"/>
</dbReference>
<dbReference type="NCBIfam" id="TIGR00430">
    <property type="entry name" value="Q_tRNA_tgt"/>
    <property type="match status" value="1"/>
</dbReference>
<dbReference type="EC" id="2.4.2.29" evidence="7"/>
<comment type="catalytic activity">
    <reaction evidence="6 7">
        <text>7-aminomethyl-7-carbaguanine + guanosine(34) in tRNA = 7-aminomethyl-7-carbaguanosine(34) in tRNA + guanine</text>
        <dbReference type="Rhea" id="RHEA:24104"/>
        <dbReference type="Rhea" id="RHEA-COMP:10341"/>
        <dbReference type="Rhea" id="RHEA-COMP:10342"/>
        <dbReference type="ChEBI" id="CHEBI:16235"/>
        <dbReference type="ChEBI" id="CHEBI:58703"/>
        <dbReference type="ChEBI" id="CHEBI:74269"/>
        <dbReference type="ChEBI" id="CHEBI:82833"/>
        <dbReference type="EC" id="2.4.2.29"/>
    </reaction>
</comment>
<comment type="subunit">
    <text evidence="7">Homodimer. Within each dimer, one monomer is responsible for RNA recognition and catalysis, while the other monomer binds to the replacement base PreQ1.</text>
</comment>
<dbReference type="Gene3D" id="3.20.20.105">
    <property type="entry name" value="Queuine tRNA-ribosyltransferase-like"/>
    <property type="match status" value="1"/>
</dbReference>
<feature type="binding site" evidence="7">
    <location>
        <position position="311"/>
    </location>
    <ligand>
        <name>Zn(2+)</name>
        <dbReference type="ChEBI" id="CHEBI:29105"/>
    </ligand>
</feature>
<feature type="binding site" evidence="7">
    <location>
        <position position="306"/>
    </location>
    <ligand>
        <name>Zn(2+)</name>
        <dbReference type="ChEBI" id="CHEBI:29105"/>
    </ligand>
</feature>
<evidence type="ECO:0000256" key="1">
    <source>
        <dbReference type="ARBA" id="ARBA00004691"/>
    </source>
</evidence>
<feature type="binding site" evidence="7">
    <location>
        <position position="308"/>
    </location>
    <ligand>
        <name>Zn(2+)</name>
        <dbReference type="ChEBI" id="CHEBI:29105"/>
    </ligand>
</feature>
<keyword evidence="7" id="KW-0479">Metal-binding</keyword>
<dbReference type="EMBL" id="GU180083">
    <property type="protein sequence ID" value="ADM95051.1"/>
    <property type="molecule type" value="Genomic_DNA"/>
</dbReference>
<dbReference type="GO" id="GO:0008479">
    <property type="term" value="F:tRNA-guanosine(34) queuine transglycosylase activity"/>
    <property type="evidence" value="ECO:0007669"/>
    <property type="project" value="UniProtKB-UniRule"/>
</dbReference>
<gene>
    <name evidence="7" type="primary">tgt</name>
</gene>